<evidence type="ECO:0000256" key="1">
    <source>
        <dbReference type="SAM" id="Phobius"/>
    </source>
</evidence>
<keyword evidence="1" id="KW-1133">Transmembrane helix</keyword>
<dbReference type="EMBL" id="HG994371">
    <property type="protein sequence ID" value="CAF1968115.1"/>
    <property type="molecule type" value="Genomic_DNA"/>
</dbReference>
<sequence>MGRRDYDTSIVFVNKRIDGQEMNGSSTLFWHNLMRKGFTWKLECISSQVANEAVGSIRTLALFCAEIFFAFTIAAAAISHLISLSPNYSKATNAAASCTQYH</sequence>
<dbReference type="AlphaFoldDB" id="A0A816LZM1"/>
<gene>
    <name evidence="2" type="ORF">DARMORV10_C07P15040.1</name>
</gene>
<dbReference type="Proteomes" id="UP001295469">
    <property type="component" value="Chromosome C07"/>
</dbReference>
<organism evidence="2">
    <name type="scientific">Brassica napus</name>
    <name type="common">Rape</name>
    <dbReference type="NCBI Taxonomy" id="3708"/>
    <lineage>
        <taxon>Eukaryota</taxon>
        <taxon>Viridiplantae</taxon>
        <taxon>Streptophyta</taxon>
        <taxon>Embryophyta</taxon>
        <taxon>Tracheophyta</taxon>
        <taxon>Spermatophyta</taxon>
        <taxon>Magnoliopsida</taxon>
        <taxon>eudicotyledons</taxon>
        <taxon>Gunneridae</taxon>
        <taxon>Pentapetalae</taxon>
        <taxon>rosids</taxon>
        <taxon>malvids</taxon>
        <taxon>Brassicales</taxon>
        <taxon>Brassicaceae</taxon>
        <taxon>Brassiceae</taxon>
        <taxon>Brassica</taxon>
    </lineage>
</organism>
<keyword evidence="1" id="KW-0472">Membrane</keyword>
<proteinExistence type="predicted"/>
<feature type="transmembrane region" description="Helical" evidence="1">
    <location>
        <begin position="60"/>
        <end position="82"/>
    </location>
</feature>
<reference evidence="2" key="1">
    <citation type="submission" date="2021-01" db="EMBL/GenBank/DDBJ databases">
        <authorList>
            <consortium name="Genoscope - CEA"/>
            <person name="William W."/>
        </authorList>
    </citation>
    <scope>NUCLEOTIDE SEQUENCE</scope>
</reference>
<evidence type="ECO:0000313" key="2">
    <source>
        <dbReference type="EMBL" id="CAF1968115.1"/>
    </source>
</evidence>
<keyword evidence="1" id="KW-0812">Transmembrane</keyword>
<accession>A0A816LZM1</accession>
<protein>
    <submittedName>
        <fullName evidence="2">(rape) hypothetical protein</fullName>
    </submittedName>
</protein>
<name>A0A816LZM1_BRANA</name>